<feature type="region of interest" description="Disordered" evidence="10">
    <location>
        <begin position="388"/>
        <end position="415"/>
    </location>
</feature>
<evidence type="ECO:0000256" key="7">
    <source>
        <dbReference type="ARBA" id="ARBA00023163"/>
    </source>
</evidence>
<reference evidence="12" key="3">
    <citation type="journal article" date="2013" name="Nucleic Acids Res.">
        <title>The genome of Anopheles darlingi, the main neotropical malaria vector.</title>
        <authorList>
            <person name="Marinotti O."/>
            <person name="Cerqueira G.C."/>
            <person name="de Almeida L.G."/>
            <person name="Ferro M.I."/>
            <person name="Loreto E.L."/>
            <person name="Zaha A."/>
            <person name="Teixeira S.M."/>
            <person name="Wespiser A.R."/>
            <person name="Almeida E Silva A."/>
            <person name="Schlindwein A.D."/>
            <person name="Pacheco A.C."/>
            <person name="Silva A.L."/>
            <person name="Graveley B.R."/>
            <person name="Walenz B.P."/>
            <person name="Lima Bde A."/>
            <person name="Ribeiro C.A."/>
            <person name="Nunes-Silva C.G."/>
            <person name="de Carvalho C.R."/>
            <person name="Soares C.M."/>
            <person name="de Menezes C.B."/>
            <person name="Matiolli C."/>
            <person name="Caffrey D."/>
            <person name="Araujo D.A."/>
            <person name="de Oliveira D.M."/>
            <person name="Golenbock D."/>
            <person name="Grisard E.C."/>
            <person name="Fantinatti-Garboggini F."/>
            <person name="de Carvalho F.M."/>
            <person name="Barcellos F.G."/>
            <person name="Prosdocimi F."/>
            <person name="May G."/>
            <person name="Azevedo Junior G.M."/>
            <person name="Guimaraes G.M."/>
            <person name="Goldman G.H."/>
            <person name="Padilha I.Q."/>
            <person name="Batista Jda S."/>
            <person name="Ferro J.A."/>
            <person name="Ribeiro J.M."/>
            <person name="Fietto J.L."/>
            <person name="Dabbas K.M."/>
            <person name="Cerdeira L."/>
            <person name="Agnez-Lima L.F."/>
            <person name="Brocchi M."/>
            <person name="de Carvalho M.O."/>
            <person name="Teixeira Mde M."/>
            <person name="Diniz Maia Mde M."/>
            <person name="Goldman M.H."/>
            <person name="Cruz Schneider M.P."/>
            <person name="Felipe M.S."/>
            <person name="Hungria M."/>
            <person name="Nicolas M.F."/>
            <person name="Pereira M."/>
            <person name="Montes M.A."/>
            <person name="Cantao M.E."/>
            <person name="Vincentz M."/>
            <person name="Rafael M.S."/>
            <person name="Silverman N."/>
            <person name="Stoco P.H."/>
            <person name="Souza R.C."/>
            <person name="Vicentini R."/>
            <person name="Gazzinelli R.T."/>
            <person name="Neves Rde O."/>
            <person name="Silva R."/>
            <person name="Astolfi-Filho S."/>
            <person name="Maciel T.E."/>
            <person name="Urmenyi T.P."/>
            <person name="Tadei W.P."/>
            <person name="Camargo E.P."/>
            <person name="de Vasconcelos A.T."/>
        </authorList>
    </citation>
    <scope>NUCLEOTIDE SEQUENCE</scope>
</reference>
<organism evidence="12">
    <name type="scientific">Anopheles darlingi</name>
    <name type="common">Mosquito</name>
    <dbReference type="NCBI Taxonomy" id="43151"/>
    <lineage>
        <taxon>Eukaryota</taxon>
        <taxon>Metazoa</taxon>
        <taxon>Ecdysozoa</taxon>
        <taxon>Arthropoda</taxon>
        <taxon>Hexapoda</taxon>
        <taxon>Insecta</taxon>
        <taxon>Pterygota</taxon>
        <taxon>Neoptera</taxon>
        <taxon>Endopterygota</taxon>
        <taxon>Diptera</taxon>
        <taxon>Nematocera</taxon>
        <taxon>Culicoidea</taxon>
        <taxon>Culicidae</taxon>
        <taxon>Anophelinae</taxon>
        <taxon>Anopheles</taxon>
    </lineage>
</organism>
<keyword evidence="8" id="KW-0675">Receptor</keyword>
<accession>W5J4C3</accession>
<dbReference type="Pfam" id="PF00105">
    <property type="entry name" value="zf-C4"/>
    <property type="match status" value="1"/>
</dbReference>
<name>W5J4C3_ANODA</name>
<gene>
    <name evidence="12" type="ORF">AND_009751</name>
</gene>
<proteinExistence type="predicted"/>
<evidence type="ECO:0000313" key="13">
    <source>
        <dbReference type="EnsemblMetazoa" id="ADAC009751-PA"/>
    </source>
</evidence>
<dbReference type="GO" id="GO:0005634">
    <property type="term" value="C:nucleus"/>
    <property type="evidence" value="ECO:0007669"/>
    <property type="project" value="UniProtKB-SubCell"/>
</dbReference>
<keyword evidence="3" id="KW-0863">Zinc-finger</keyword>
<keyword evidence="4" id="KW-0862">Zinc</keyword>
<feature type="domain" description="Nuclear receptor" evidence="11">
    <location>
        <begin position="243"/>
        <end position="266"/>
    </location>
</feature>
<evidence type="ECO:0000256" key="1">
    <source>
        <dbReference type="ARBA" id="ARBA00004123"/>
    </source>
</evidence>
<dbReference type="VEuPathDB" id="VectorBase:ADAC009751"/>
<dbReference type="InterPro" id="IPR001628">
    <property type="entry name" value="Znf_hrmn_rcpt"/>
</dbReference>
<dbReference type="Gene3D" id="3.30.50.10">
    <property type="entry name" value="Erythroid Transcription Factor GATA-1, subunit A"/>
    <property type="match status" value="1"/>
</dbReference>
<dbReference type="GO" id="GO:0008270">
    <property type="term" value="F:zinc ion binding"/>
    <property type="evidence" value="ECO:0007669"/>
    <property type="project" value="UniProtKB-KW"/>
</dbReference>
<dbReference type="GO" id="GO:0043565">
    <property type="term" value="F:sequence-specific DNA binding"/>
    <property type="evidence" value="ECO:0007669"/>
    <property type="project" value="InterPro"/>
</dbReference>
<evidence type="ECO:0000256" key="8">
    <source>
        <dbReference type="ARBA" id="ARBA00023170"/>
    </source>
</evidence>
<dbReference type="VEuPathDB" id="VectorBase:ADAR2_011048"/>
<dbReference type="EMBL" id="ADMH02002125">
    <property type="protein sequence ID" value="ETN58746.1"/>
    <property type="molecule type" value="Genomic_DNA"/>
</dbReference>
<reference evidence="13" key="4">
    <citation type="submission" date="2015-06" db="UniProtKB">
        <authorList>
            <consortium name="EnsemblMetazoa"/>
        </authorList>
    </citation>
    <scope>IDENTIFICATION</scope>
</reference>
<dbReference type="AlphaFoldDB" id="W5J4C3"/>
<dbReference type="HOGENOM" id="CLU_628853_0_0_1"/>
<keyword evidence="2" id="KW-0479">Metal-binding</keyword>
<feature type="compositionally biased region" description="Low complexity" evidence="10">
    <location>
        <begin position="177"/>
        <end position="190"/>
    </location>
</feature>
<feature type="region of interest" description="Disordered" evidence="10">
    <location>
        <begin position="91"/>
        <end position="209"/>
    </location>
</feature>
<feature type="compositionally biased region" description="Gly residues" evidence="10">
    <location>
        <begin position="191"/>
        <end position="204"/>
    </location>
</feature>
<evidence type="ECO:0000256" key="2">
    <source>
        <dbReference type="ARBA" id="ARBA00022723"/>
    </source>
</evidence>
<dbReference type="STRING" id="43151.W5J4C3"/>
<evidence type="ECO:0000256" key="5">
    <source>
        <dbReference type="ARBA" id="ARBA00023015"/>
    </source>
</evidence>
<feature type="region of interest" description="Disordered" evidence="10">
    <location>
        <begin position="314"/>
        <end position="336"/>
    </location>
</feature>
<dbReference type="EnsemblMetazoa" id="ADAC009751-RA">
    <property type="protein sequence ID" value="ADAC009751-PA"/>
    <property type="gene ID" value="ADAC009751"/>
</dbReference>
<evidence type="ECO:0000259" key="11">
    <source>
        <dbReference type="Pfam" id="PF00105"/>
    </source>
</evidence>
<sequence>MLEFEHKRKPFPVAPGTGTAGTIFLDSVGPPDCGAKTGSNILAHHNTLGMYGGGVLCPSPSTATGFYNPRGQGSEIGALELGFPRGMALVPPPPHHASWRTTDPAGTLGGTHLPVSGSGGGAAGTTGSAGADDITTLGPSVMQTSSSSSSASGGQDKKDFLSSASASSAGGGGGGTTSLSVGVGQHPSSAGSGGLAGLAGGPGSGSSIDKKEFLSLQQSTTPGSQSLTSQNGSQQDVKAQNIECVVCGDKSSGKHYGQFTCEGSKGEKSPRDLAKKVLQEFAQTFRDAMKLRAAALTAITTKIRSPLSSRRGIESQCVTKATPRASDIPASPLGGASTDNDIATAAPAQNYMTPPYRIHLHGRQQVQREEQNPTTAATTTTTTTFAAANHSSNARSDGISPTPAGATETVPSISTTGISVSSAVYESASRWECDVK</sequence>
<dbReference type="Proteomes" id="UP000000673">
    <property type="component" value="Unassembled WGS sequence"/>
</dbReference>
<keyword evidence="9" id="KW-0539">Nucleus</keyword>
<keyword evidence="6" id="KW-0238">DNA-binding</keyword>
<evidence type="ECO:0000313" key="12">
    <source>
        <dbReference type="EMBL" id="ETN58746.1"/>
    </source>
</evidence>
<evidence type="ECO:0000256" key="4">
    <source>
        <dbReference type="ARBA" id="ARBA00022833"/>
    </source>
</evidence>
<keyword evidence="5" id="KW-0805">Transcription regulation</keyword>
<reference evidence="12" key="2">
    <citation type="submission" date="2010-05" db="EMBL/GenBank/DDBJ databases">
        <authorList>
            <person name="Almeida L.G."/>
            <person name="Nicolas M.F."/>
            <person name="Souza R.C."/>
            <person name="Vasconcelos A.T.R."/>
        </authorList>
    </citation>
    <scope>NUCLEOTIDE SEQUENCE</scope>
</reference>
<evidence type="ECO:0000256" key="3">
    <source>
        <dbReference type="ARBA" id="ARBA00022771"/>
    </source>
</evidence>
<keyword evidence="7" id="KW-0804">Transcription</keyword>
<protein>
    <recommendedName>
        <fullName evidence="11">Nuclear receptor domain-containing protein</fullName>
    </recommendedName>
</protein>
<dbReference type="InterPro" id="IPR013088">
    <property type="entry name" value="Znf_NHR/GATA"/>
</dbReference>
<keyword evidence="14" id="KW-1185">Reference proteome</keyword>
<evidence type="ECO:0000256" key="9">
    <source>
        <dbReference type="ARBA" id="ARBA00023242"/>
    </source>
</evidence>
<reference evidence="12 14" key="1">
    <citation type="journal article" date="2010" name="BMC Genomics">
        <title>Combination of measures distinguishes pre-miRNAs from other stem-loops in the genome of the newly sequenced Anopheles darlingi.</title>
        <authorList>
            <person name="Mendes N.D."/>
            <person name="Freitas A.T."/>
            <person name="Vasconcelos A.T."/>
            <person name="Sagot M.F."/>
        </authorList>
    </citation>
    <scope>NUCLEOTIDE SEQUENCE</scope>
</reference>
<evidence type="ECO:0000313" key="14">
    <source>
        <dbReference type="Proteomes" id="UP000000673"/>
    </source>
</evidence>
<dbReference type="eggNOG" id="KOG3575">
    <property type="taxonomic scope" value="Eukaryota"/>
</dbReference>
<comment type="subcellular location">
    <subcellularLocation>
        <location evidence="1">Nucleus</location>
    </subcellularLocation>
</comment>
<dbReference type="GO" id="GO:0003700">
    <property type="term" value="F:DNA-binding transcription factor activity"/>
    <property type="evidence" value="ECO:0007669"/>
    <property type="project" value="InterPro"/>
</dbReference>
<evidence type="ECO:0000256" key="6">
    <source>
        <dbReference type="ARBA" id="ARBA00023125"/>
    </source>
</evidence>
<evidence type="ECO:0000256" key="10">
    <source>
        <dbReference type="SAM" id="MobiDB-lite"/>
    </source>
</evidence>